<feature type="region of interest" description="Disordered" evidence="1">
    <location>
        <begin position="1"/>
        <end position="36"/>
    </location>
</feature>
<keyword evidence="4" id="KW-1185">Reference proteome</keyword>
<dbReference type="GO" id="GO:0005737">
    <property type="term" value="C:cytoplasm"/>
    <property type="evidence" value="ECO:0007669"/>
    <property type="project" value="InterPro"/>
</dbReference>
<dbReference type="Gene3D" id="1.10.3520.10">
    <property type="entry name" value="Glycolipid transfer protein"/>
    <property type="match status" value="1"/>
</dbReference>
<evidence type="ECO:0000313" key="4">
    <source>
        <dbReference type="Proteomes" id="UP000770661"/>
    </source>
</evidence>
<evidence type="ECO:0000313" key="3">
    <source>
        <dbReference type="EMBL" id="KAG0722102.1"/>
    </source>
</evidence>
<dbReference type="GO" id="GO:0120013">
    <property type="term" value="F:lipid transfer activity"/>
    <property type="evidence" value="ECO:0007669"/>
    <property type="project" value="InterPro"/>
</dbReference>
<gene>
    <name evidence="3" type="primary">CPTP</name>
    <name evidence="3" type="ORF">GWK47_045097</name>
</gene>
<dbReference type="AlphaFoldDB" id="A0A8J5CXR3"/>
<dbReference type="Pfam" id="PF08718">
    <property type="entry name" value="GLTP"/>
    <property type="match status" value="1"/>
</dbReference>
<sequence length="103" mass="11199">MAGIPLGSEPPQQVEVAEEAEAAMAAAESGRQGNGVMPDAAVPQDLVFDLQLVLDGFSQCRGEDGQLYLDAYLRAYSELNKFLQLLGTVFNFVSHDIQKKVRL</sequence>
<dbReference type="EMBL" id="JACEEZ010010017">
    <property type="protein sequence ID" value="KAG0722102.1"/>
    <property type="molecule type" value="Genomic_DNA"/>
</dbReference>
<dbReference type="InterPro" id="IPR036497">
    <property type="entry name" value="GLTP_sf"/>
</dbReference>
<dbReference type="Proteomes" id="UP000770661">
    <property type="component" value="Unassembled WGS sequence"/>
</dbReference>
<protein>
    <submittedName>
        <fullName evidence="3">Ceramide-1-phosphate transfer protein</fullName>
    </submittedName>
</protein>
<dbReference type="OrthoDB" id="116883at2759"/>
<feature type="domain" description="Glycolipid transfer protein" evidence="2">
    <location>
        <begin position="69"/>
        <end position="102"/>
    </location>
</feature>
<accession>A0A8J5CXR3</accession>
<comment type="caution">
    <text evidence="3">The sequence shown here is derived from an EMBL/GenBank/DDBJ whole genome shotgun (WGS) entry which is preliminary data.</text>
</comment>
<organism evidence="3 4">
    <name type="scientific">Chionoecetes opilio</name>
    <name type="common">Atlantic snow crab</name>
    <name type="synonym">Cancer opilio</name>
    <dbReference type="NCBI Taxonomy" id="41210"/>
    <lineage>
        <taxon>Eukaryota</taxon>
        <taxon>Metazoa</taxon>
        <taxon>Ecdysozoa</taxon>
        <taxon>Arthropoda</taxon>
        <taxon>Crustacea</taxon>
        <taxon>Multicrustacea</taxon>
        <taxon>Malacostraca</taxon>
        <taxon>Eumalacostraca</taxon>
        <taxon>Eucarida</taxon>
        <taxon>Decapoda</taxon>
        <taxon>Pleocyemata</taxon>
        <taxon>Brachyura</taxon>
        <taxon>Eubrachyura</taxon>
        <taxon>Majoidea</taxon>
        <taxon>Majidae</taxon>
        <taxon>Chionoecetes</taxon>
    </lineage>
</organism>
<dbReference type="SUPFAM" id="SSF110004">
    <property type="entry name" value="Glycolipid transfer protein, GLTP"/>
    <property type="match status" value="1"/>
</dbReference>
<dbReference type="InterPro" id="IPR014830">
    <property type="entry name" value="Glycolipid_transfer_prot_dom"/>
</dbReference>
<evidence type="ECO:0000256" key="1">
    <source>
        <dbReference type="SAM" id="MobiDB-lite"/>
    </source>
</evidence>
<evidence type="ECO:0000259" key="2">
    <source>
        <dbReference type="Pfam" id="PF08718"/>
    </source>
</evidence>
<reference evidence="3" key="1">
    <citation type="submission" date="2020-07" db="EMBL/GenBank/DDBJ databases">
        <title>The High-quality genome of the commercially important snow crab, Chionoecetes opilio.</title>
        <authorList>
            <person name="Jeong J.-H."/>
            <person name="Ryu S."/>
        </authorList>
    </citation>
    <scope>NUCLEOTIDE SEQUENCE</scope>
    <source>
        <strain evidence="3">MADBK_172401_WGS</strain>
        <tissue evidence="3">Digestive gland</tissue>
    </source>
</reference>
<proteinExistence type="predicted"/>
<name>A0A8J5CXR3_CHIOP</name>